<protein>
    <recommendedName>
        <fullName evidence="2">Calcineurin-like phosphoesterase domain-containing protein</fullName>
    </recommendedName>
</protein>
<dbReference type="AlphaFoldDB" id="X0UXR6"/>
<reference evidence="1" key="1">
    <citation type="journal article" date="2014" name="Front. Microbiol.">
        <title>High frequency of phylogenetically diverse reductive dehalogenase-homologous genes in deep subseafloor sedimentary metagenomes.</title>
        <authorList>
            <person name="Kawai M."/>
            <person name="Futagami T."/>
            <person name="Toyoda A."/>
            <person name="Takaki Y."/>
            <person name="Nishi S."/>
            <person name="Hori S."/>
            <person name="Arai W."/>
            <person name="Tsubouchi T."/>
            <person name="Morono Y."/>
            <person name="Uchiyama I."/>
            <person name="Ito T."/>
            <person name="Fujiyama A."/>
            <person name="Inagaki F."/>
            <person name="Takami H."/>
        </authorList>
    </citation>
    <scope>NUCLEOTIDE SEQUENCE</scope>
    <source>
        <strain evidence="1">Expedition CK06-06</strain>
    </source>
</reference>
<evidence type="ECO:0008006" key="2">
    <source>
        <dbReference type="Google" id="ProtNLM"/>
    </source>
</evidence>
<accession>X0UXR6</accession>
<name>X0UXR6_9ZZZZ</name>
<organism evidence="1">
    <name type="scientific">marine sediment metagenome</name>
    <dbReference type="NCBI Taxonomy" id="412755"/>
    <lineage>
        <taxon>unclassified sequences</taxon>
        <taxon>metagenomes</taxon>
        <taxon>ecological metagenomes</taxon>
    </lineage>
</organism>
<feature type="non-terminal residue" evidence="1">
    <location>
        <position position="117"/>
    </location>
</feature>
<dbReference type="Gene3D" id="3.60.21.10">
    <property type="match status" value="1"/>
</dbReference>
<dbReference type="EMBL" id="BARS01028617">
    <property type="protein sequence ID" value="GAG10555.1"/>
    <property type="molecule type" value="Genomic_DNA"/>
</dbReference>
<evidence type="ECO:0000313" key="1">
    <source>
        <dbReference type="EMBL" id="GAG10555.1"/>
    </source>
</evidence>
<gene>
    <name evidence="1" type="ORF">S01H1_44830</name>
</gene>
<comment type="caution">
    <text evidence="1">The sequence shown here is derived from an EMBL/GenBank/DDBJ whole genome shotgun (WGS) entry which is preliminary data.</text>
</comment>
<proteinExistence type="predicted"/>
<dbReference type="SUPFAM" id="SSF56300">
    <property type="entry name" value="Metallo-dependent phosphatases"/>
    <property type="match status" value="1"/>
</dbReference>
<sequence length="117" mass="13526">MFHKITGKPLAAEVQVKLGLWVFDLLDLPIYIIGGNHDLDESTLLPDNPIVVWKNYFGENYMHFNFLDWSFIGYTCTNEGLSASDFARVDEILSIEEDKPNLLFYHSNYKNHASNLR</sequence>
<dbReference type="InterPro" id="IPR029052">
    <property type="entry name" value="Metallo-depent_PP-like"/>
</dbReference>